<evidence type="ECO:0000313" key="1">
    <source>
        <dbReference type="EMBL" id="MFE3872751.1"/>
    </source>
</evidence>
<keyword evidence="2" id="KW-1185">Reference proteome</keyword>
<name>A0ABW6I910_9FLAO</name>
<protein>
    <submittedName>
        <fullName evidence="1">Gliding motility-associated C-terminal domain-containing protein</fullName>
    </submittedName>
</protein>
<evidence type="ECO:0000313" key="2">
    <source>
        <dbReference type="Proteomes" id="UP001600107"/>
    </source>
</evidence>
<dbReference type="RefSeq" id="WP_379853052.1">
    <property type="nucleotide sequence ID" value="NZ_JBHZPY010000027.1"/>
</dbReference>
<reference evidence="1 2" key="1">
    <citation type="submission" date="2024-06" db="EMBL/GenBank/DDBJ databases">
        <title>Flavobacterium spp. isolated from glacier.</title>
        <authorList>
            <person name="Han D."/>
        </authorList>
    </citation>
    <scope>NUCLEOTIDE SEQUENCE [LARGE SCALE GENOMIC DNA]</scope>
    <source>
        <strain evidence="1 2">ZS1P70</strain>
    </source>
</reference>
<dbReference type="Pfam" id="PF13585">
    <property type="entry name" value="CHU_C"/>
    <property type="match status" value="1"/>
</dbReference>
<sequence>TYDGCTADQELVLTVNPKPSKVSTPITICSGENYTWSINNATYTTAGTYSKTYDGCTADQELVLTVNPKPSKVSTPITICSGENYTWSINNATYTAAGTYTKTYDGCTADQELVLTVNPKPAKVSTPITICSSENYTWSVNNATYTAAGTYTKTNDGCTADEELVLTVTPKPAKVSTPITICSGENYTWSLNNATYTAAGTYTKTNDGCTADQELVLTVKPKPTKVSTPVTIYSGASYIWSVNNTTYTTAGTYNKVNNGCTADQELVLKVTAPLTIESSACNSDSQLNIDLKTLLPIGTPINGTWTDIDNTGKFQGSIFSPFGLNIRDYNFEYKVPYRNCPLIVKISINDDCAGIVLGCGNVTVHNAFSPNGDGINENFIIDNIDDTNCYPDNTVEIYNRWGVLVYETTAYNNTSKVFKGISEGRTTISQSSGLPTGTYFYILNYTSVDGVGNIITNKKDGYLYLTK</sequence>
<gene>
    <name evidence="1" type="ORF">ACFX5F_16135</name>
</gene>
<feature type="non-terminal residue" evidence="1">
    <location>
        <position position="1"/>
    </location>
</feature>
<comment type="caution">
    <text evidence="1">The sequence shown here is derived from an EMBL/GenBank/DDBJ whole genome shotgun (WGS) entry which is preliminary data.</text>
</comment>
<dbReference type="Proteomes" id="UP001600107">
    <property type="component" value="Unassembled WGS sequence"/>
</dbReference>
<dbReference type="EMBL" id="JBHZPY010000027">
    <property type="protein sequence ID" value="MFE3872751.1"/>
    <property type="molecule type" value="Genomic_DNA"/>
</dbReference>
<organism evidence="1 2">
    <name type="scientific">Flavobacterium zhoui</name>
    <dbReference type="NCBI Taxonomy" id="3230414"/>
    <lineage>
        <taxon>Bacteria</taxon>
        <taxon>Pseudomonadati</taxon>
        <taxon>Bacteroidota</taxon>
        <taxon>Flavobacteriia</taxon>
        <taxon>Flavobacteriales</taxon>
        <taxon>Flavobacteriaceae</taxon>
        <taxon>Flavobacterium</taxon>
    </lineage>
</organism>
<accession>A0ABW6I910</accession>
<proteinExistence type="predicted"/>